<evidence type="ECO:0000313" key="8">
    <source>
        <dbReference type="Ensembl" id="ENSNMLP00000023086.1"/>
    </source>
</evidence>
<evidence type="ECO:0000256" key="6">
    <source>
        <dbReference type="RuleBase" id="RU363034"/>
    </source>
</evidence>
<evidence type="ECO:0000313" key="9">
    <source>
        <dbReference type="Proteomes" id="UP000694523"/>
    </source>
</evidence>
<dbReference type="FunFam" id="2.40.10.10:FF:000024">
    <property type="entry name" value="Serine protease 53"/>
    <property type="match status" value="1"/>
</dbReference>
<sequence>QGHEAPDNRAPGSFGPCGNAPLNPRIVGGVDASRGSWPWQAYLEIRNNNGFTSICGGSLINKEWILTAAHCFSDSLVFFTRVHLGAHNLSSFGPEVVSRGVLEWRIHREYNSMTTENDIALVRMNKPVPYSSYIQPVCLAQNGSTFHTGIKAWVAGWGDLEYNGSSPHVLQEVSLPVVGPNQCQCNNSFPIPDKTICAGYAEGLKDSCQGDSGGPLVVKNGSIWIQAGVVSFGHECARPNTPSVYTEVSEFQDWIENESDVFWGEDRPGFVAYTSPGEDSDQSYTCAATTTAATATMIYLCLVTLNLW</sequence>
<organism evidence="8 9">
    <name type="scientific">Neogobius melanostomus</name>
    <name type="common">round goby</name>
    <dbReference type="NCBI Taxonomy" id="47308"/>
    <lineage>
        <taxon>Eukaryota</taxon>
        <taxon>Metazoa</taxon>
        <taxon>Chordata</taxon>
        <taxon>Craniata</taxon>
        <taxon>Vertebrata</taxon>
        <taxon>Euteleostomi</taxon>
        <taxon>Actinopterygii</taxon>
        <taxon>Neopterygii</taxon>
        <taxon>Teleostei</taxon>
        <taxon>Neoteleostei</taxon>
        <taxon>Acanthomorphata</taxon>
        <taxon>Gobiaria</taxon>
        <taxon>Gobiiformes</taxon>
        <taxon>Gobioidei</taxon>
        <taxon>Gobiidae</taxon>
        <taxon>Benthophilinae</taxon>
        <taxon>Neogobiini</taxon>
        <taxon>Neogobius</taxon>
    </lineage>
</organism>
<dbReference type="InterPro" id="IPR001254">
    <property type="entry name" value="Trypsin_dom"/>
</dbReference>
<accession>A0A8C6TR79</accession>
<evidence type="ECO:0000256" key="3">
    <source>
        <dbReference type="ARBA" id="ARBA00022801"/>
    </source>
</evidence>
<dbReference type="PANTHER" id="PTHR24252:SF7">
    <property type="entry name" value="HYALIN"/>
    <property type="match status" value="1"/>
</dbReference>
<keyword evidence="5" id="KW-1015">Disulfide bond</keyword>
<dbReference type="Pfam" id="PF00089">
    <property type="entry name" value="Trypsin"/>
    <property type="match status" value="1"/>
</dbReference>
<keyword evidence="2" id="KW-0732">Signal</keyword>
<evidence type="ECO:0000256" key="4">
    <source>
        <dbReference type="ARBA" id="ARBA00022825"/>
    </source>
</evidence>
<dbReference type="AlphaFoldDB" id="A0A8C6TR79"/>
<dbReference type="PROSITE" id="PS00134">
    <property type="entry name" value="TRYPSIN_HIS"/>
    <property type="match status" value="1"/>
</dbReference>
<dbReference type="CDD" id="cd00190">
    <property type="entry name" value="Tryp_SPc"/>
    <property type="match status" value="1"/>
</dbReference>
<dbReference type="Ensembl" id="ENSNMLT00000025842.1">
    <property type="protein sequence ID" value="ENSNMLP00000023086.1"/>
    <property type="gene ID" value="ENSNMLG00000014881.1"/>
</dbReference>
<dbReference type="InterPro" id="IPR009003">
    <property type="entry name" value="Peptidase_S1_PA"/>
</dbReference>
<keyword evidence="9" id="KW-1185">Reference proteome</keyword>
<evidence type="ECO:0000259" key="7">
    <source>
        <dbReference type="PROSITE" id="PS50240"/>
    </source>
</evidence>
<keyword evidence="4 6" id="KW-0720">Serine protease</keyword>
<dbReference type="InterPro" id="IPR001314">
    <property type="entry name" value="Peptidase_S1A"/>
</dbReference>
<dbReference type="SMART" id="SM00020">
    <property type="entry name" value="Tryp_SPc"/>
    <property type="match status" value="1"/>
</dbReference>
<reference evidence="8" key="1">
    <citation type="submission" date="2025-08" db="UniProtKB">
        <authorList>
            <consortium name="Ensembl"/>
        </authorList>
    </citation>
    <scope>IDENTIFICATION</scope>
</reference>
<dbReference type="PROSITE" id="PS50240">
    <property type="entry name" value="TRYPSIN_DOM"/>
    <property type="match status" value="1"/>
</dbReference>
<dbReference type="PROSITE" id="PS00135">
    <property type="entry name" value="TRYPSIN_SER"/>
    <property type="match status" value="1"/>
</dbReference>
<name>A0A8C6TR79_9GOBI</name>
<feature type="domain" description="Peptidase S1" evidence="7">
    <location>
        <begin position="26"/>
        <end position="260"/>
    </location>
</feature>
<evidence type="ECO:0000256" key="5">
    <source>
        <dbReference type="ARBA" id="ARBA00023157"/>
    </source>
</evidence>
<evidence type="ECO:0000256" key="2">
    <source>
        <dbReference type="ARBA" id="ARBA00022729"/>
    </source>
</evidence>
<protein>
    <recommendedName>
        <fullName evidence="7">Peptidase S1 domain-containing protein</fullName>
    </recommendedName>
</protein>
<dbReference type="GO" id="GO:0006508">
    <property type="term" value="P:proteolysis"/>
    <property type="evidence" value="ECO:0007669"/>
    <property type="project" value="UniProtKB-KW"/>
</dbReference>
<dbReference type="InterPro" id="IPR033116">
    <property type="entry name" value="TRYPSIN_SER"/>
</dbReference>
<dbReference type="Proteomes" id="UP000694523">
    <property type="component" value="Unplaced"/>
</dbReference>
<dbReference type="InterPro" id="IPR043504">
    <property type="entry name" value="Peptidase_S1_PA_chymotrypsin"/>
</dbReference>
<dbReference type="SUPFAM" id="SSF50494">
    <property type="entry name" value="Trypsin-like serine proteases"/>
    <property type="match status" value="1"/>
</dbReference>
<dbReference type="GO" id="GO:0004252">
    <property type="term" value="F:serine-type endopeptidase activity"/>
    <property type="evidence" value="ECO:0007669"/>
    <property type="project" value="InterPro"/>
</dbReference>
<keyword evidence="1 6" id="KW-0645">Protease</keyword>
<evidence type="ECO:0000256" key="1">
    <source>
        <dbReference type="ARBA" id="ARBA00022670"/>
    </source>
</evidence>
<dbReference type="PANTHER" id="PTHR24252">
    <property type="entry name" value="ACROSIN-RELATED"/>
    <property type="match status" value="1"/>
</dbReference>
<reference evidence="8" key="2">
    <citation type="submission" date="2025-09" db="UniProtKB">
        <authorList>
            <consortium name="Ensembl"/>
        </authorList>
    </citation>
    <scope>IDENTIFICATION</scope>
</reference>
<keyword evidence="3 6" id="KW-0378">Hydrolase</keyword>
<proteinExistence type="predicted"/>
<dbReference type="PRINTS" id="PR00722">
    <property type="entry name" value="CHYMOTRYPSIN"/>
</dbReference>
<dbReference type="InterPro" id="IPR018114">
    <property type="entry name" value="TRYPSIN_HIS"/>
</dbReference>
<dbReference type="Gene3D" id="2.40.10.10">
    <property type="entry name" value="Trypsin-like serine proteases"/>
    <property type="match status" value="1"/>
</dbReference>